<dbReference type="EMBL" id="JAGSOG010000012">
    <property type="protein sequence ID" value="MBR7832502.1"/>
    <property type="molecule type" value="Genomic_DNA"/>
</dbReference>
<proteinExistence type="predicted"/>
<dbReference type="Pfam" id="PF06722">
    <property type="entry name" value="EryCIII-like_C"/>
    <property type="match status" value="1"/>
</dbReference>
<dbReference type="PANTHER" id="PTHR21015:SF22">
    <property type="entry name" value="GLYCOSYLTRANSFERASE"/>
    <property type="match status" value="1"/>
</dbReference>
<evidence type="ECO:0000313" key="3">
    <source>
        <dbReference type="Proteomes" id="UP000675781"/>
    </source>
</evidence>
<evidence type="ECO:0000259" key="1">
    <source>
        <dbReference type="Pfam" id="PF06722"/>
    </source>
</evidence>
<dbReference type="Gene3D" id="3.40.50.2000">
    <property type="entry name" value="Glycogen Phosphorylase B"/>
    <property type="match status" value="2"/>
</dbReference>
<dbReference type="GO" id="GO:0016758">
    <property type="term" value="F:hexosyltransferase activity"/>
    <property type="evidence" value="ECO:0007669"/>
    <property type="project" value="UniProtKB-ARBA"/>
</dbReference>
<dbReference type="RefSeq" id="WP_212527031.1">
    <property type="nucleotide sequence ID" value="NZ_JAGSOG010000012.1"/>
</dbReference>
<dbReference type="GO" id="GO:0008194">
    <property type="term" value="F:UDP-glycosyltransferase activity"/>
    <property type="evidence" value="ECO:0007669"/>
    <property type="project" value="InterPro"/>
</dbReference>
<feature type="domain" description="Erythromycin biosynthesis protein CIII-like C-terminal" evidence="1">
    <location>
        <begin position="232"/>
        <end position="369"/>
    </location>
</feature>
<organism evidence="2 3">
    <name type="scientific">Actinospica durhamensis</name>
    <dbReference type="NCBI Taxonomy" id="1508375"/>
    <lineage>
        <taxon>Bacteria</taxon>
        <taxon>Bacillati</taxon>
        <taxon>Actinomycetota</taxon>
        <taxon>Actinomycetes</taxon>
        <taxon>Catenulisporales</taxon>
        <taxon>Actinospicaceae</taxon>
        <taxon>Actinospica</taxon>
    </lineage>
</organism>
<sequence>MATFLWACWDGGGQIPPSLGIARRLAARGHEVVFAGQQEMVPRVTAAGFEGIELRTVPDEQARYAWHPLGAVLGFLTSPVVGEEVLGLARSRRPDAVILDAKFSAAHCVAPELGVPSAVMLHSYFHRSFGSWLEHMRYQSGVRMGSGFPALPSIAQLWGAADLVQVNTLRELDGPDRTRLSTVRHGGPILELDPRGAQAAGAATAEPPGTDPLVVVSFSTAESQADADKLQRTLDALAPLPVRVVATTAMVDPRSLRVPANARAVRFAPHDELIRRARLVVTHGGHGTAMRALAHGVNLLCVTAFDPDGSGRVPLDQAHTAVMAEELGVGRFVPADAAPERIREAAAHLLASAACHANARHTAGLMAAVDGAGVAADRLEALADGWRPALEPLTPAFATLG</sequence>
<accession>A0A941EJ56</accession>
<dbReference type="InterPro" id="IPR002213">
    <property type="entry name" value="UDP_glucos_trans"/>
</dbReference>
<keyword evidence="3" id="KW-1185">Reference proteome</keyword>
<dbReference type="CDD" id="cd03784">
    <property type="entry name" value="GT1_Gtf-like"/>
    <property type="match status" value="1"/>
</dbReference>
<dbReference type="SUPFAM" id="SSF53756">
    <property type="entry name" value="UDP-Glycosyltransferase/glycogen phosphorylase"/>
    <property type="match status" value="1"/>
</dbReference>
<name>A0A941EJ56_9ACTN</name>
<dbReference type="AlphaFoldDB" id="A0A941EJ56"/>
<reference evidence="2" key="1">
    <citation type="submission" date="2021-04" db="EMBL/GenBank/DDBJ databases">
        <title>Genome based classification of Actinospica acidithermotolerans sp. nov., an actinobacterium isolated from an Indonesian hot spring.</title>
        <authorList>
            <person name="Kusuma A.B."/>
            <person name="Putra K.E."/>
            <person name="Nafisah S."/>
            <person name="Loh J."/>
            <person name="Nouioui I."/>
            <person name="Goodfellow M."/>
        </authorList>
    </citation>
    <scope>NUCLEOTIDE SEQUENCE</scope>
    <source>
        <strain evidence="2">CSCA 57</strain>
    </source>
</reference>
<dbReference type="PANTHER" id="PTHR21015">
    <property type="entry name" value="UDP-N-ACETYLGLUCOSAMINE--N-ACETYLMURAMYL-(PENTAPEPTIDE) PYROPHOSPHORYL-UNDECAPRENOL N-ACETYLGLUCOSAMINE TRANSFERASE 1"/>
    <property type="match status" value="1"/>
</dbReference>
<gene>
    <name evidence="2" type="ORF">KDL01_04490</name>
</gene>
<dbReference type="InterPro" id="IPR010610">
    <property type="entry name" value="EryCIII-like_C"/>
</dbReference>
<evidence type="ECO:0000313" key="2">
    <source>
        <dbReference type="EMBL" id="MBR7832502.1"/>
    </source>
</evidence>
<protein>
    <submittedName>
        <fullName evidence="2">Glycosyltransferase family 1 protein</fullName>
    </submittedName>
</protein>
<comment type="caution">
    <text evidence="2">The sequence shown here is derived from an EMBL/GenBank/DDBJ whole genome shotgun (WGS) entry which is preliminary data.</text>
</comment>
<dbReference type="Proteomes" id="UP000675781">
    <property type="component" value="Unassembled WGS sequence"/>
</dbReference>